<name>B3T980_9ARCH</name>
<dbReference type="AlphaFoldDB" id="B3T980"/>
<feature type="transmembrane region" description="Helical" evidence="1">
    <location>
        <begin position="61"/>
        <end position="81"/>
    </location>
</feature>
<proteinExistence type="predicted"/>
<keyword evidence="1" id="KW-1133">Transmembrane helix</keyword>
<feature type="transmembrane region" description="Helical" evidence="1">
    <location>
        <begin position="93"/>
        <end position="109"/>
    </location>
</feature>
<sequence length="199" mass="21866">MLTVILEKVFNHLSLDSNSQLSMVSILAVTGTLVILVAGIWDAINHLQNSPEFFWSDPHIVVYSGVFMVTIAAIFSVNLLVKNSIQGILKRGMQLVIIGSIMQIIFGFGDSISHDMFGIDGLLSLTHQPLEIGIVLSALGGFLIIKARQNSNLKVFLPFSIVTFLLITSWLGFNLTLYFGHYVQCIPIHLIFSSGCSIL</sequence>
<gene>
    <name evidence="2" type="ORF">ALOHA_HF4000APKG6J21ctg1g45</name>
</gene>
<accession>B3T980</accession>
<feature type="transmembrane region" description="Helical" evidence="1">
    <location>
        <begin position="21"/>
        <end position="41"/>
    </location>
</feature>
<evidence type="ECO:0000313" key="2">
    <source>
        <dbReference type="EMBL" id="ABZ09180.1"/>
    </source>
</evidence>
<evidence type="ECO:0008006" key="3">
    <source>
        <dbReference type="Google" id="ProtNLM"/>
    </source>
</evidence>
<protein>
    <recommendedName>
        <fullName evidence="3">DUF998 domain-containing protein</fullName>
    </recommendedName>
</protein>
<keyword evidence="1" id="KW-0472">Membrane</keyword>
<feature type="transmembrane region" description="Helical" evidence="1">
    <location>
        <begin position="129"/>
        <end position="148"/>
    </location>
</feature>
<organism evidence="2">
    <name type="scientific">uncultured marine crenarchaeote HF4000_APKG6J21</name>
    <dbReference type="NCBI Taxonomy" id="455598"/>
    <lineage>
        <taxon>Archaea</taxon>
        <taxon>Nitrososphaerota</taxon>
        <taxon>Nitrososphaeria</taxon>
        <taxon>Nitrosopumilales</taxon>
        <taxon>environmental samples</taxon>
    </lineage>
</organism>
<feature type="transmembrane region" description="Helical" evidence="1">
    <location>
        <begin position="155"/>
        <end position="173"/>
    </location>
</feature>
<evidence type="ECO:0000256" key="1">
    <source>
        <dbReference type="SAM" id="Phobius"/>
    </source>
</evidence>
<dbReference type="EMBL" id="EU016645">
    <property type="protein sequence ID" value="ABZ09180.1"/>
    <property type="molecule type" value="Genomic_DNA"/>
</dbReference>
<keyword evidence="1" id="KW-0812">Transmembrane</keyword>
<reference evidence="2" key="1">
    <citation type="journal article" date="2008" name="ISME J.">
        <title>Genomic patterns of recombination, clonal divergence and environment in marine microbial populations.</title>
        <authorList>
            <person name="Konstantinidis K.T."/>
            <person name="Delong E.F."/>
        </authorList>
    </citation>
    <scope>NUCLEOTIDE SEQUENCE</scope>
</reference>